<proteinExistence type="predicted"/>
<evidence type="ECO:0000313" key="1">
    <source>
        <dbReference type="EMBL" id="JAD27947.1"/>
    </source>
</evidence>
<name>A0A0A8YZB9_ARUDO</name>
<sequence>MCNITIPVVVLVFRSREQQTWILVAGLKHGI</sequence>
<accession>A0A0A8YZB9</accession>
<reference evidence="1" key="2">
    <citation type="journal article" date="2015" name="Data Brief">
        <title>Shoot transcriptome of the giant reed, Arundo donax.</title>
        <authorList>
            <person name="Barrero R.A."/>
            <person name="Guerrero F.D."/>
            <person name="Moolhuijzen P."/>
            <person name="Goolsby J.A."/>
            <person name="Tidwell J."/>
            <person name="Bellgard S.E."/>
            <person name="Bellgard M.I."/>
        </authorList>
    </citation>
    <scope>NUCLEOTIDE SEQUENCE</scope>
    <source>
        <tissue evidence="1">Shoot tissue taken approximately 20 cm above the soil surface</tissue>
    </source>
</reference>
<protein>
    <submittedName>
        <fullName evidence="1">Uncharacterized protein</fullName>
    </submittedName>
</protein>
<dbReference type="AlphaFoldDB" id="A0A0A8YZB9"/>
<reference evidence="1" key="1">
    <citation type="submission" date="2014-09" db="EMBL/GenBank/DDBJ databases">
        <authorList>
            <person name="Magalhaes I.L.F."/>
            <person name="Oliveira U."/>
            <person name="Santos F.R."/>
            <person name="Vidigal T.H.D.A."/>
            <person name="Brescovit A.D."/>
            <person name="Santos A.J."/>
        </authorList>
    </citation>
    <scope>NUCLEOTIDE SEQUENCE</scope>
    <source>
        <tissue evidence="1">Shoot tissue taken approximately 20 cm above the soil surface</tissue>
    </source>
</reference>
<dbReference type="EMBL" id="GBRH01269948">
    <property type="protein sequence ID" value="JAD27947.1"/>
    <property type="molecule type" value="Transcribed_RNA"/>
</dbReference>
<organism evidence="1">
    <name type="scientific">Arundo donax</name>
    <name type="common">Giant reed</name>
    <name type="synonym">Donax arundinaceus</name>
    <dbReference type="NCBI Taxonomy" id="35708"/>
    <lineage>
        <taxon>Eukaryota</taxon>
        <taxon>Viridiplantae</taxon>
        <taxon>Streptophyta</taxon>
        <taxon>Embryophyta</taxon>
        <taxon>Tracheophyta</taxon>
        <taxon>Spermatophyta</taxon>
        <taxon>Magnoliopsida</taxon>
        <taxon>Liliopsida</taxon>
        <taxon>Poales</taxon>
        <taxon>Poaceae</taxon>
        <taxon>PACMAD clade</taxon>
        <taxon>Arundinoideae</taxon>
        <taxon>Arundineae</taxon>
        <taxon>Arundo</taxon>
    </lineage>
</organism>